<dbReference type="AlphaFoldDB" id="A0A8S1BVL4"/>
<evidence type="ECO:0000256" key="6">
    <source>
        <dbReference type="ARBA" id="ARBA00023136"/>
    </source>
</evidence>
<feature type="signal peptide" evidence="10">
    <location>
        <begin position="1"/>
        <end position="24"/>
    </location>
</feature>
<dbReference type="OrthoDB" id="297496at2759"/>
<evidence type="ECO:0000259" key="11">
    <source>
        <dbReference type="Pfam" id="PF07885"/>
    </source>
</evidence>
<evidence type="ECO:0000256" key="5">
    <source>
        <dbReference type="ARBA" id="ARBA00023065"/>
    </source>
</evidence>
<dbReference type="GO" id="GO:0022841">
    <property type="term" value="F:potassium ion leak channel activity"/>
    <property type="evidence" value="ECO:0007669"/>
    <property type="project" value="TreeGrafter"/>
</dbReference>
<feature type="domain" description="Potassium channel" evidence="11">
    <location>
        <begin position="10"/>
        <end position="94"/>
    </location>
</feature>
<dbReference type="PANTHER" id="PTHR11003">
    <property type="entry name" value="POTASSIUM CHANNEL, SUBFAMILY K"/>
    <property type="match status" value="1"/>
</dbReference>
<organism evidence="12 13">
    <name type="scientific">Cloeon dipterum</name>
    <dbReference type="NCBI Taxonomy" id="197152"/>
    <lineage>
        <taxon>Eukaryota</taxon>
        <taxon>Metazoa</taxon>
        <taxon>Ecdysozoa</taxon>
        <taxon>Arthropoda</taxon>
        <taxon>Hexapoda</taxon>
        <taxon>Insecta</taxon>
        <taxon>Pterygota</taxon>
        <taxon>Palaeoptera</taxon>
        <taxon>Ephemeroptera</taxon>
        <taxon>Pisciforma</taxon>
        <taxon>Baetidae</taxon>
        <taxon>Cloeon</taxon>
    </lineage>
</organism>
<evidence type="ECO:0000256" key="3">
    <source>
        <dbReference type="ARBA" id="ARBA00022692"/>
    </source>
</evidence>
<feature type="chain" id="PRO_5035777913" description="Potassium channel domain-containing protein" evidence="10">
    <location>
        <begin position="25"/>
        <end position="474"/>
    </location>
</feature>
<keyword evidence="10" id="KW-0732">Signal</keyword>
<dbReference type="Pfam" id="PF07885">
    <property type="entry name" value="Ion_trans_2"/>
    <property type="match status" value="1"/>
</dbReference>
<dbReference type="InterPro" id="IPR013099">
    <property type="entry name" value="K_chnl_dom"/>
</dbReference>
<dbReference type="PANTHER" id="PTHR11003:SF345">
    <property type="entry name" value="TWIK FAMILY OF POTASSIUM CHANNELS PROTEIN 18"/>
    <property type="match status" value="1"/>
</dbReference>
<feature type="transmembrane region" description="Helical" evidence="9">
    <location>
        <begin position="69"/>
        <end position="89"/>
    </location>
</feature>
<dbReference type="GO" id="GO:0015271">
    <property type="term" value="F:outward rectifier potassium channel activity"/>
    <property type="evidence" value="ECO:0007669"/>
    <property type="project" value="TreeGrafter"/>
</dbReference>
<reference evidence="12 13" key="1">
    <citation type="submission" date="2020-04" db="EMBL/GenBank/DDBJ databases">
        <authorList>
            <person name="Alioto T."/>
            <person name="Alioto T."/>
            <person name="Gomez Garrido J."/>
        </authorList>
    </citation>
    <scope>NUCLEOTIDE SEQUENCE [LARGE SCALE GENOMIC DNA]</scope>
</reference>
<accession>A0A8S1BVL4</accession>
<proteinExistence type="predicted"/>
<feature type="compositionally biased region" description="Low complexity" evidence="8">
    <location>
        <begin position="306"/>
        <end position="348"/>
    </location>
</feature>
<evidence type="ECO:0000256" key="10">
    <source>
        <dbReference type="SAM" id="SignalP"/>
    </source>
</evidence>
<evidence type="ECO:0000256" key="9">
    <source>
        <dbReference type="SAM" id="Phobius"/>
    </source>
</evidence>
<evidence type="ECO:0000256" key="1">
    <source>
        <dbReference type="ARBA" id="ARBA00004141"/>
    </source>
</evidence>
<dbReference type="EMBL" id="CADEPI010000002">
    <property type="protein sequence ID" value="CAB3359636.1"/>
    <property type="molecule type" value="Genomic_DNA"/>
</dbReference>
<dbReference type="GO" id="GO:0005886">
    <property type="term" value="C:plasma membrane"/>
    <property type="evidence" value="ECO:0007669"/>
    <property type="project" value="TreeGrafter"/>
</dbReference>
<feature type="compositionally biased region" description="Basic and acidic residues" evidence="8">
    <location>
        <begin position="286"/>
        <end position="304"/>
    </location>
</feature>
<comment type="subcellular location">
    <subcellularLocation>
        <location evidence="1">Membrane</location>
        <topology evidence="1">Multi-pass membrane protein</topology>
    </subcellularLocation>
</comment>
<dbReference type="InterPro" id="IPR003280">
    <property type="entry name" value="2pore_dom_K_chnl"/>
</dbReference>
<keyword evidence="7" id="KW-0407">Ion channel</keyword>
<keyword evidence="4 9" id="KW-1133">Transmembrane helix</keyword>
<gene>
    <name evidence="12" type="ORF">CLODIP_2_CD07928</name>
</gene>
<evidence type="ECO:0000313" key="12">
    <source>
        <dbReference type="EMBL" id="CAB3359636.1"/>
    </source>
</evidence>
<sequence length="474" mass="52518">MQYLAAGIALFILLPAVLFALAEGWSYEEAVYYAFITLSTIGFGDYVAGFMANEQDWKHKFGLLGAYRAFIVLWIMFGLGYLAMILSFITRAMRSSRLRRLEKRLAHRIKSARLWHSGEIGYLRRVLNELYLLKFKVHGGRHVVSRSACSRQSKRAAFPCSVASHRFSYALDSFECSLASSRKSSHRVPSLTFCPTHSLYLLQPVYRGRRSLAAVPTLRGRSRSLNLDEEQLPPRPPPRSLSESCLDLIDRDATFATSPRRVEAAELLATVAAAAAAVEAVEEEEAGAHHGLPDEDILADERSRKGSGSNSRKSSAAASRRSSWIPSRRGSLIPMSGRSSAAPSRRGSLINGDARRTKGRASLRRVLAERNLSAASQQSSPVQERRPNAPDWDPTARRRSEGFVLRPPTDEPFSELDGTTVGDLMRALHALHSRRGSLRPTLTFEDETSSAGVAMRAADDDDDWDGKSVQISRL</sequence>
<feature type="transmembrane region" description="Helical" evidence="9">
    <location>
        <begin position="30"/>
        <end position="48"/>
    </location>
</feature>
<feature type="region of interest" description="Disordered" evidence="8">
    <location>
        <begin position="453"/>
        <end position="474"/>
    </location>
</feature>
<name>A0A8S1BVL4_9INSE</name>
<dbReference type="Proteomes" id="UP000494165">
    <property type="component" value="Unassembled WGS sequence"/>
</dbReference>
<keyword evidence="13" id="KW-1185">Reference proteome</keyword>
<evidence type="ECO:0000256" key="4">
    <source>
        <dbReference type="ARBA" id="ARBA00022989"/>
    </source>
</evidence>
<evidence type="ECO:0000256" key="2">
    <source>
        <dbReference type="ARBA" id="ARBA00022448"/>
    </source>
</evidence>
<keyword evidence="5" id="KW-0406">Ion transport</keyword>
<evidence type="ECO:0000256" key="7">
    <source>
        <dbReference type="ARBA" id="ARBA00023303"/>
    </source>
</evidence>
<evidence type="ECO:0000313" key="13">
    <source>
        <dbReference type="Proteomes" id="UP000494165"/>
    </source>
</evidence>
<feature type="region of interest" description="Disordered" evidence="8">
    <location>
        <begin position="282"/>
        <end position="414"/>
    </location>
</feature>
<comment type="caution">
    <text evidence="12">The sequence shown here is derived from an EMBL/GenBank/DDBJ whole genome shotgun (WGS) entry which is preliminary data.</text>
</comment>
<dbReference type="GO" id="GO:0030322">
    <property type="term" value="P:stabilization of membrane potential"/>
    <property type="evidence" value="ECO:0007669"/>
    <property type="project" value="TreeGrafter"/>
</dbReference>
<keyword evidence="2" id="KW-0813">Transport</keyword>
<feature type="compositionally biased region" description="Basic and acidic residues" evidence="8">
    <location>
        <begin position="383"/>
        <end position="401"/>
    </location>
</feature>
<protein>
    <recommendedName>
        <fullName evidence="11">Potassium channel domain-containing protein</fullName>
    </recommendedName>
</protein>
<feature type="compositionally biased region" description="Polar residues" evidence="8">
    <location>
        <begin position="373"/>
        <end position="382"/>
    </location>
</feature>
<dbReference type="Gene3D" id="1.10.287.70">
    <property type="match status" value="1"/>
</dbReference>
<keyword evidence="3 9" id="KW-0812">Transmembrane</keyword>
<dbReference type="SUPFAM" id="SSF81324">
    <property type="entry name" value="Voltage-gated potassium channels"/>
    <property type="match status" value="1"/>
</dbReference>
<evidence type="ECO:0000256" key="8">
    <source>
        <dbReference type="SAM" id="MobiDB-lite"/>
    </source>
</evidence>
<keyword evidence="6 9" id="KW-0472">Membrane</keyword>